<gene>
    <name evidence="1" type="ORF">F9K24_14455</name>
</gene>
<protein>
    <submittedName>
        <fullName evidence="1">GxxExxY protein</fullName>
    </submittedName>
</protein>
<evidence type="ECO:0000313" key="2">
    <source>
        <dbReference type="Proteomes" id="UP000460298"/>
    </source>
</evidence>
<dbReference type="NCBIfam" id="TIGR04256">
    <property type="entry name" value="GxxExxY"/>
    <property type="match status" value="1"/>
</dbReference>
<dbReference type="EMBL" id="WBUI01000015">
    <property type="protein sequence ID" value="KAB2931150.1"/>
    <property type="molecule type" value="Genomic_DNA"/>
</dbReference>
<accession>A0A833GZW2</accession>
<dbReference type="Pfam" id="PF13366">
    <property type="entry name" value="PDDEXK_3"/>
    <property type="match status" value="1"/>
</dbReference>
<reference evidence="1 2" key="1">
    <citation type="submission" date="2019-10" db="EMBL/GenBank/DDBJ databases">
        <title>Extracellular Electron Transfer in a Candidatus Methanoperedens spp. Enrichment Culture.</title>
        <authorList>
            <person name="Berger S."/>
            <person name="Rangel Shaw D."/>
            <person name="Berben T."/>
            <person name="In 'T Zandt M."/>
            <person name="Frank J."/>
            <person name="Reimann J."/>
            <person name="Jetten M.S.M."/>
            <person name="Welte C.U."/>
        </authorList>
    </citation>
    <scope>NUCLEOTIDE SEQUENCE [LARGE SCALE GENOMIC DNA]</scope>
    <source>
        <strain evidence="1">SB12</strain>
    </source>
</reference>
<organism evidence="1 2">
    <name type="scientific">Leptonema illini</name>
    <dbReference type="NCBI Taxonomy" id="183"/>
    <lineage>
        <taxon>Bacteria</taxon>
        <taxon>Pseudomonadati</taxon>
        <taxon>Spirochaetota</taxon>
        <taxon>Spirochaetia</taxon>
        <taxon>Leptospirales</taxon>
        <taxon>Leptospiraceae</taxon>
        <taxon>Leptonema</taxon>
    </lineage>
</organism>
<evidence type="ECO:0000313" key="1">
    <source>
        <dbReference type="EMBL" id="KAB2931150.1"/>
    </source>
</evidence>
<sequence length="133" mass="15021">MQYMNGPEPVECDPQLIDLVLTTAITVHRNLGPGLLESIYQRVMERELQSQGLKVASQCPISVIWKGEDVGMGFRADIIVERSLLLELKAVQEIIPLHFAQVITYLKMTSIKRGFILNFNVPVMKKGIKRISI</sequence>
<comment type="caution">
    <text evidence="1">The sequence shown here is derived from an EMBL/GenBank/DDBJ whole genome shotgun (WGS) entry which is preliminary data.</text>
</comment>
<dbReference type="AlphaFoldDB" id="A0A833GZW2"/>
<dbReference type="InterPro" id="IPR026350">
    <property type="entry name" value="GxxExxY"/>
</dbReference>
<name>A0A833GZW2_9LEPT</name>
<proteinExistence type="predicted"/>
<dbReference type="Proteomes" id="UP000460298">
    <property type="component" value="Unassembled WGS sequence"/>
</dbReference>